<sequence length="155" mass="18346">MILAARETLTQVHTEFKPGHSVIRQIYLQLLGVTSRMAWKCLMFQNKARPKVVFTMWQHLHARLLTADRLLKWGIVVEPICVLCSERDETKENLFVSCPFMIQIWTRIFTWLEWNGQSWRSWDQYMDWTIAHAKGKSQKTILFKIVFAEVNMLCG</sequence>
<dbReference type="Proteomes" id="UP001311915">
    <property type="component" value="Unassembled WGS sequence"/>
</dbReference>
<name>A0AAV9K548_9SOLN</name>
<comment type="caution">
    <text evidence="2">The sequence shown here is derived from an EMBL/GenBank/DDBJ whole genome shotgun (WGS) entry which is preliminary data.</text>
</comment>
<gene>
    <name evidence="2" type="ORF">R3W88_029370</name>
</gene>
<keyword evidence="3" id="KW-1185">Reference proteome</keyword>
<dbReference type="Pfam" id="PF13966">
    <property type="entry name" value="zf-RVT"/>
    <property type="match status" value="1"/>
</dbReference>
<feature type="domain" description="Reverse transcriptase zinc-binding" evidence="1">
    <location>
        <begin position="24"/>
        <end position="105"/>
    </location>
</feature>
<evidence type="ECO:0000313" key="3">
    <source>
        <dbReference type="Proteomes" id="UP001311915"/>
    </source>
</evidence>
<proteinExistence type="predicted"/>
<reference evidence="2 3" key="1">
    <citation type="submission" date="2023-10" db="EMBL/GenBank/DDBJ databases">
        <title>Genome-Wide Identification Analysis in wild type Solanum Pinnatisectum Reveals Some Genes Defensing Phytophthora Infestans.</title>
        <authorList>
            <person name="Sun C."/>
        </authorList>
    </citation>
    <scope>NUCLEOTIDE SEQUENCE [LARGE SCALE GENOMIC DNA]</scope>
    <source>
        <strain evidence="2">LQN</strain>
        <tissue evidence="2">Leaf</tissue>
    </source>
</reference>
<organism evidence="2 3">
    <name type="scientific">Solanum pinnatisectum</name>
    <name type="common">tansyleaf nightshade</name>
    <dbReference type="NCBI Taxonomy" id="50273"/>
    <lineage>
        <taxon>Eukaryota</taxon>
        <taxon>Viridiplantae</taxon>
        <taxon>Streptophyta</taxon>
        <taxon>Embryophyta</taxon>
        <taxon>Tracheophyta</taxon>
        <taxon>Spermatophyta</taxon>
        <taxon>Magnoliopsida</taxon>
        <taxon>eudicotyledons</taxon>
        <taxon>Gunneridae</taxon>
        <taxon>Pentapetalae</taxon>
        <taxon>asterids</taxon>
        <taxon>lamiids</taxon>
        <taxon>Solanales</taxon>
        <taxon>Solanaceae</taxon>
        <taxon>Solanoideae</taxon>
        <taxon>Solaneae</taxon>
        <taxon>Solanum</taxon>
    </lineage>
</organism>
<dbReference type="EMBL" id="JAWPEI010000012">
    <property type="protein sequence ID" value="KAK4708445.1"/>
    <property type="molecule type" value="Genomic_DNA"/>
</dbReference>
<evidence type="ECO:0000259" key="1">
    <source>
        <dbReference type="Pfam" id="PF13966"/>
    </source>
</evidence>
<dbReference type="InterPro" id="IPR026960">
    <property type="entry name" value="RVT-Znf"/>
</dbReference>
<protein>
    <recommendedName>
        <fullName evidence="1">Reverse transcriptase zinc-binding domain-containing protein</fullName>
    </recommendedName>
</protein>
<evidence type="ECO:0000313" key="2">
    <source>
        <dbReference type="EMBL" id="KAK4708445.1"/>
    </source>
</evidence>
<dbReference type="AlphaFoldDB" id="A0AAV9K548"/>
<accession>A0AAV9K548</accession>